<dbReference type="SUPFAM" id="SSF103515">
    <property type="entry name" value="Autotransporter"/>
    <property type="match status" value="1"/>
</dbReference>
<sequence>MKKIGLVIIWVMLMIVPATAQITWGVRGGLAYSSLVQKIDNNYQSGARFGFSVAGLAQIPLYKRLSLQPEVAFVHQGGNYLSKISEGDGTDLAYPKTKCNYYSILVPVNLVYTFQFTDVYFSVMAGPAVDFSLFGKMRTKNVDSDIVFGQSGEADLKTFDLGVNLGLQVEYSNFFFSVSALCGTLDRRTTKHDGESSLYQNNVTFSLGYYFRR</sequence>
<dbReference type="HOGENOM" id="CLU_1331376_0_0_10"/>
<comment type="caution">
    <text evidence="2">The sequence shown here is derived from an EMBL/GenBank/DDBJ whole genome shotgun (WGS) entry which is preliminary data.</text>
</comment>
<accession>A0A0F5JIR8</accession>
<feature type="domain" description="Outer membrane protein beta-barrel" evidence="1">
    <location>
        <begin position="22"/>
        <end position="179"/>
    </location>
</feature>
<dbReference type="EMBL" id="AQHV01000008">
    <property type="protein sequence ID" value="KKB57643.1"/>
    <property type="molecule type" value="Genomic_DNA"/>
</dbReference>
<dbReference type="RefSeq" id="WP_046145499.1">
    <property type="nucleotide sequence ID" value="NZ_KQ033912.1"/>
</dbReference>
<evidence type="ECO:0000313" key="2">
    <source>
        <dbReference type="EMBL" id="KKB57643.1"/>
    </source>
</evidence>
<dbReference type="Proteomes" id="UP000033047">
    <property type="component" value="Unassembled WGS sequence"/>
</dbReference>
<dbReference type="Pfam" id="PF13568">
    <property type="entry name" value="OMP_b-brl_2"/>
    <property type="match status" value="1"/>
</dbReference>
<dbReference type="InterPro" id="IPR036709">
    <property type="entry name" value="Autotransporte_beta_dom_sf"/>
</dbReference>
<reference evidence="2 3" key="1">
    <citation type="submission" date="2013-04" db="EMBL/GenBank/DDBJ databases">
        <title>The Genome Sequence of Parabacteroides goldsteinii DSM 19448.</title>
        <authorList>
            <consortium name="The Broad Institute Genomics Platform"/>
            <person name="Earl A."/>
            <person name="Ward D."/>
            <person name="Feldgarden M."/>
            <person name="Gevers D."/>
            <person name="Martens E."/>
            <person name="Sakamoto M."/>
            <person name="Benno Y."/>
            <person name="Song Y."/>
            <person name="Liu C."/>
            <person name="Lee J."/>
            <person name="Bolanos M."/>
            <person name="Vaisanen M.L."/>
            <person name="Finegold S.M."/>
            <person name="Walker B."/>
            <person name="Young S."/>
            <person name="Zeng Q."/>
            <person name="Gargeya S."/>
            <person name="Fitzgerald M."/>
            <person name="Haas B."/>
            <person name="Abouelleil A."/>
            <person name="Allen A.W."/>
            <person name="Alvarado L."/>
            <person name="Arachchi H.M."/>
            <person name="Berlin A.M."/>
            <person name="Chapman S.B."/>
            <person name="Gainer-Dewar J."/>
            <person name="Goldberg J."/>
            <person name="Griggs A."/>
            <person name="Gujja S."/>
            <person name="Hansen M."/>
            <person name="Howarth C."/>
            <person name="Imamovic A."/>
            <person name="Ireland A."/>
            <person name="Larimer J."/>
            <person name="McCowan C."/>
            <person name="Murphy C."/>
            <person name="Pearson M."/>
            <person name="Poon T.W."/>
            <person name="Priest M."/>
            <person name="Roberts A."/>
            <person name="Saif S."/>
            <person name="Shea T."/>
            <person name="Sisk P."/>
            <person name="Sykes S."/>
            <person name="Wortman J."/>
            <person name="Nusbaum C."/>
            <person name="Birren B."/>
        </authorList>
    </citation>
    <scope>NUCLEOTIDE SEQUENCE [LARGE SCALE GENOMIC DNA]</scope>
    <source>
        <strain evidence="2 3">DSM 19448</strain>
    </source>
</reference>
<dbReference type="AlphaFoldDB" id="A0A0F5JIR8"/>
<name>A0A0F5JIR8_9BACT</name>
<organism evidence="2 3">
    <name type="scientific">Parabacteroides goldsteinii DSM 19448 = WAL 12034</name>
    <dbReference type="NCBI Taxonomy" id="927665"/>
    <lineage>
        <taxon>Bacteria</taxon>
        <taxon>Pseudomonadati</taxon>
        <taxon>Bacteroidota</taxon>
        <taxon>Bacteroidia</taxon>
        <taxon>Bacteroidales</taxon>
        <taxon>Tannerellaceae</taxon>
        <taxon>Parabacteroides</taxon>
    </lineage>
</organism>
<dbReference type="InterPro" id="IPR025665">
    <property type="entry name" value="Beta-barrel_OMP_2"/>
</dbReference>
<dbReference type="STRING" id="927665.HMPREF1535_01090"/>
<proteinExistence type="predicted"/>
<dbReference type="PATRIC" id="fig|927665.4.peg.1114"/>
<protein>
    <recommendedName>
        <fullName evidence="1">Outer membrane protein beta-barrel domain-containing protein</fullName>
    </recommendedName>
</protein>
<evidence type="ECO:0000313" key="3">
    <source>
        <dbReference type="Proteomes" id="UP000033047"/>
    </source>
</evidence>
<gene>
    <name evidence="2" type="ORF">HMPREF1535_01090</name>
</gene>
<evidence type="ECO:0000259" key="1">
    <source>
        <dbReference type="Pfam" id="PF13568"/>
    </source>
</evidence>